<protein>
    <recommendedName>
        <fullName evidence="3">C2H2-type domain-containing protein</fullName>
    </recommendedName>
</protein>
<name>A0A1A9ZI42_GLOPL</name>
<dbReference type="GO" id="GO:0032574">
    <property type="term" value="F:5'-3' RNA helicase activity"/>
    <property type="evidence" value="ECO:0007669"/>
    <property type="project" value="InterPro"/>
</dbReference>
<evidence type="ECO:0000256" key="1">
    <source>
        <dbReference type="ARBA" id="ARBA00023158"/>
    </source>
</evidence>
<dbReference type="PANTHER" id="PTHR10887">
    <property type="entry name" value="DNA2/NAM7 HELICASE FAMILY"/>
    <property type="match status" value="1"/>
</dbReference>
<feature type="compositionally biased region" description="Polar residues" evidence="2">
    <location>
        <begin position="1530"/>
        <end position="1557"/>
    </location>
</feature>
<feature type="region of interest" description="Disordered" evidence="2">
    <location>
        <begin position="1378"/>
        <end position="1443"/>
    </location>
</feature>
<feature type="region of interest" description="Disordered" evidence="2">
    <location>
        <begin position="993"/>
        <end position="1031"/>
    </location>
</feature>
<accession>A0A1A9ZI42</accession>
<dbReference type="InterPro" id="IPR013087">
    <property type="entry name" value="Znf_C2H2_type"/>
</dbReference>
<dbReference type="InterPro" id="IPR026122">
    <property type="entry name" value="MOV-10/SDE3_DEXXQ/H-box"/>
</dbReference>
<dbReference type="PROSITE" id="PS00028">
    <property type="entry name" value="ZINC_FINGER_C2H2_1"/>
    <property type="match status" value="1"/>
</dbReference>
<dbReference type="InterPro" id="IPR041677">
    <property type="entry name" value="DNA2/NAM7_AAA_11"/>
</dbReference>
<dbReference type="GO" id="GO:0043186">
    <property type="term" value="C:P granule"/>
    <property type="evidence" value="ECO:0007669"/>
    <property type="project" value="TreeGrafter"/>
</dbReference>
<dbReference type="InterPro" id="IPR041679">
    <property type="entry name" value="DNA2/NAM7-like_C"/>
</dbReference>
<organism evidence="4 5">
    <name type="scientific">Glossina pallidipes</name>
    <name type="common">Tsetse fly</name>
    <dbReference type="NCBI Taxonomy" id="7398"/>
    <lineage>
        <taxon>Eukaryota</taxon>
        <taxon>Metazoa</taxon>
        <taxon>Ecdysozoa</taxon>
        <taxon>Arthropoda</taxon>
        <taxon>Hexapoda</taxon>
        <taxon>Insecta</taxon>
        <taxon>Pterygota</taxon>
        <taxon>Neoptera</taxon>
        <taxon>Endopterygota</taxon>
        <taxon>Diptera</taxon>
        <taxon>Brachycera</taxon>
        <taxon>Muscomorpha</taxon>
        <taxon>Hippoboscoidea</taxon>
        <taxon>Glossinidae</taxon>
        <taxon>Glossina</taxon>
    </lineage>
</organism>
<reference evidence="5" key="1">
    <citation type="submission" date="2014-03" db="EMBL/GenBank/DDBJ databases">
        <authorList>
            <person name="Aksoy S."/>
            <person name="Warren W."/>
            <person name="Wilson R.K."/>
        </authorList>
    </citation>
    <scope>NUCLEOTIDE SEQUENCE [LARGE SCALE GENOMIC DNA]</scope>
    <source>
        <strain evidence="5">IAEA</strain>
    </source>
</reference>
<proteinExistence type="predicted"/>
<dbReference type="STRING" id="7398.A0A1A9ZI42"/>
<feature type="region of interest" description="Disordered" evidence="2">
    <location>
        <begin position="1464"/>
        <end position="1497"/>
    </location>
</feature>
<feature type="compositionally biased region" description="Polar residues" evidence="2">
    <location>
        <begin position="1385"/>
        <end position="1394"/>
    </location>
</feature>
<feature type="region of interest" description="Disordered" evidence="2">
    <location>
        <begin position="1116"/>
        <end position="1169"/>
    </location>
</feature>
<feature type="compositionally biased region" description="Basic and acidic residues" evidence="2">
    <location>
        <begin position="1674"/>
        <end position="1690"/>
    </location>
</feature>
<dbReference type="Pfam" id="PF13086">
    <property type="entry name" value="AAA_11"/>
    <property type="match status" value="2"/>
</dbReference>
<feature type="compositionally biased region" description="Polar residues" evidence="2">
    <location>
        <begin position="1464"/>
        <end position="1480"/>
    </location>
</feature>
<dbReference type="InterPro" id="IPR047187">
    <property type="entry name" value="SF1_C_Upf1"/>
</dbReference>
<dbReference type="Proteomes" id="UP000092445">
    <property type="component" value="Unassembled WGS sequence"/>
</dbReference>
<dbReference type="Pfam" id="PF13087">
    <property type="entry name" value="AAA_12"/>
    <property type="match status" value="1"/>
</dbReference>
<dbReference type="VEuPathDB" id="VectorBase:GPAI015307"/>
<keyword evidence="1" id="KW-0943">RNA-mediated gene silencing</keyword>
<dbReference type="CDD" id="cd18808">
    <property type="entry name" value="SF1_C_Upf1"/>
    <property type="match status" value="1"/>
</dbReference>
<feature type="compositionally biased region" description="Polar residues" evidence="2">
    <location>
        <begin position="994"/>
        <end position="1003"/>
    </location>
</feature>
<dbReference type="Gene3D" id="3.40.50.300">
    <property type="entry name" value="P-loop containing nucleotide triphosphate hydrolases"/>
    <property type="match status" value="2"/>
</dbReference>
<keyword evidence="5" id="KW-1185">Reference proteome</keyword>
<feature type="compositionally biased region" description="Polar residues" evidence="2">
    <location>
        <begin position="1"/>
        <end position="17"/>
    </location>
</feature>
<reference evidence="4" key="2">
    <citation type="submission" date="2020-05" db="UniProtKB">
        <authorList>
            <consortium name="EnsemblMetazoa"/>
        </authorList>
    </citation>
    <scope>IDENTIFICATION</scope>
    <source>
        <strain evidence="4">IAEA</strain>
    </source>
</reference>
<sequence length="1690" mass="188479">MSNSDESTATNISLVSNKSEKPKRRKWNQKEYELIGDFLLNLYHRQVFTKNKHEFSVLRKEETLKEFLTFSKTAKVGEKFEKLSDVDNFGALLQNAGFLVESSEKSPFYKLKSSTLIRYRKNKLEKLDKLRINLDITDGQPSKCIDKENNAGTPAEIDESSQAYQLQYQGTTMQERNNDFYLTNTGCGICQENFETMSAFEEHLQKHSDDSDFEFLNSLTKFESPTFSMHYKYCKDSHKLCITFVSTTKDNLVIERIILVQTRSVIYALNQKVPYEMPAEGYDNFYVDSQLFTLHMEYPIVLVCHLKESKEIRIVEEHHLTISHELPSIKFGYNPNHIPKAKPFKPKIQLLPYLPPKKVENALSDDFFCEALMKNSKEFREYIKNDKILQLSTYVSSLTTLLQIEDVDTIKEYDKLTQQDVVVNSFGDDYSLKLKGKNVFIENILSPVDNVILKGAGKTYSGMITAVNVNRVSFCRDAEIIPLKAANETAKAKYTVSFRPSRFSIRHQYRALTLLSSNMRKFQRFLFPSEVDPLPAAHLSLDLYNKHIKHNPEQLQAVCNIVQGPRRDATYIIFGPPGTGKTTTVVEAILQLLKKPNTKILAVASSNAACDEVALRLCQALEPLNLRRTIARIYARSYEKRVDFIDDLLLDHSNMYDAHFFPCVEVLHMYRVVVCTLSIVAKLATGHFGEGITHIFIDEVAACTETEALLAIVNIANDASSLIISGDHKQLGPILQSTRSENLGLGVSLMDRLMERECYRCNADTGDYNRSIQTRLRLNFRSHPEIVNLFSGLYYNHTLEARSNIIMDYVKDFLYYGINGEPINEADIGIISPYKKQYQCIQEQLNLRKWFKIETGAVESFQGREKPIIIVSFVRSRTETLGFLKNPRRLNVTISRAKSLLILIGNAQTLSMNEDFAHIIDMCRRHGSFRGEEFKKNPNKSFLKSMEDLTLEEQQQFNIKRVTNNGRYGFVKKKGFGKYNAVAGKGGGEVIEQAKSNNSNINTRRQSRRSGYERRQRNVKSVNVSKDGAKSVEKQSKLNVTNIESLFNELPKVPQLVKSAENNASKGMNSVKASHPHTSLSNFLPIANPFIGTANNNVNFNNQGFYNADTFQMPPMGNGSSQMRAAGNGSSQMRLTGNQSSQSRPMVNGLSQMQSTGNGPPQMRPRSDISSQMRPMGNVPQQMWPKCNVPSQAGSIFNGFPQMQPAGNGLSQIQCTGNGTAQTRPMFSGSSQMPPMGNGSSQMRLTGNQPSQTRPMLNRPPQMQSTSNGHPQMRPKFIVPPQIQPMGNQPSQTQCMFNGCAQMQPVGNKPSQMQPKGNDPPQMRPMFNGPSQMPGNNPSSTVNNSNFHGSSIPSMTHKIKYDKTELLGIRKEMTTTTVARKADKYQTSNSLTDSQQHKNSRHTQSSLNTDSSTSTPNLLAKTSAKQSTKQSSSPMSDTIKNNKTATSSCGAIVAVTAVSSVRQTMMSTAPSSQQDKPNTSIDRKSSSNDPASPPVKSDILTNLSIQQQSNLANNTSCSASTASSNRPLDGNTTTSNSIARSGSAGSTSNYSGNPLISKPTTTNSAVLTAGTGSVQDVCNRQNSPVVRITTSQATSHRTTYAHTSAELTSNRALINASYSQRSPVACITTRSGASNHTTNYAYTSAELSSSRAAYSPQHVYYETVTRPESNLRSSNERRTTTKKDSGCQIS</sequence>
<dbReference type="SUPFAM" id="SSF52540">
    <property type="entry name" value="P-loop containing nucleoside triphosphate hydrolases"/>
    <property type="match status" value="1"/>
</dbReference>
<evidence type="ECO:0000313" key="4">
    <source>
        <dbReference type="EnsemblMetazoa" id="GPAI015307-PA"/>
    </source>
</evidence>
<evidence type="ECO:0000313" key="5">
    <source>
        <dbReference type="Proteomes" id="UP000092445"/>
    </source>
</evidence>
<feature type="domain" description="C2H2-type" evidence="3">
    <location>
        <begin position="187"/>
        <end position="207"/>
    </location>
</feature>
<evidence type="ECO:0000256" key="2">
    <source>
        <dbReference type="SAM" id="MobiDB-lite"/>
    </source>
</evidence>
<dbReference type="CDD" id="cd18038">
    <property type="entry name" value="DEXXQc_Helz-like"/>
    <property type="match status" value="1"/>
</dbReference>
<feature type="compositionally biased region" description="Polar residues" evidence="2">
    <location>
        <begin position="1118"/>
        <end position="1159"/>
    </location>
</feature>
<feature type="compositionally biased region" description="Polar residues" evidence="2">
    <location>
        <begin position="1434"/>
        <end position="1443"/>
    </location>
</feature>
<dbReference type="InterPro" id="IPR045055">
    <property type="entry name" value="DNA2/NAM7-like"/>
</dbReference>
<feature type="compositionally biased region" description="Polar residues" evidence="2">
    <location>
        <begin position="1402"/>
        <end position="1417"/>
    </location>
</feature>
<feature type="compositionally biased region" description="Polar residues" evidence="2">
    <location>
        <begin position="1329"/>
        <end position="1354"/>
    </location>
</feature>
<feature type="compositionally biased region" description="Low complexity" evidence="2">
    <location>
        <begin position="1420"/>
        <end position="1433"/>
    </location>
</feature>
<evidence type="ECO:0000259" key="3">
    <source>
        <dbReference type="PROSITE" id="PS00028"/>
    </source>
</evidence>
<feature type="region of interest" description="Disordered" evidence="2">
    <location>
        <begin position="1511"/>
        <end position="1557"/>
    </location>
</feature>
<dbReference type="GO" id="GO:0005829">
    <property type="term" value="C:cytosol"/>
    <property type="evidence" value="ECO:0007669"/>
    <property type="project" value="TreeGrafter"/>
</dbReference>
<dbReference type="PANTHER" id="PTHR10887:SF419">
    <property type="entry name" value="RNA HELICASE MOV10L1"/>
    <property type="match status" value="1"/>
</dbReference>
<dbReference type="GO" id="GO:0035194">
    <property type="term" value="P:regulatory ncRNA-mediated post-transcriptional gene silencing"/>
    <property type="evidence" value="ECO:0007669"/>
    <property type="project" value="TreeGrafter"/>
</dbReference>
<dbReference type="InterPro" id="IPR027417">
    <property type="entry name" value="P-loop_NTPase"/>
</dbReference>
<feature type="region of interest" description="Disordered" evidence="2">
    <location>
        <begin position="1307"/>
        <end position="1354"/>
    </location>
</feature>
<dbReference type="GO" id="GO:0003723">
    <property type="term" value="F:RNA binding"/>
    <property type="evidence" value="ECO:0007669"/>
    <property type="project" value="InterPro"/>
</dbReference>
<feature type="region of interest" description="Disordered" evidence="2">
    <location>
        <begin position="1664"/>
        <end position="1690"/>
    </location>
</feature>
<feature type="compositionally biased region" description="Low complexity" evidence="2">
    <location>
        <begin position="1511"/>
        <end position="1525"/>
    </location>
</feature>
<feature type="region of interest" description="Disordered" evidence="2">
    <location>
        <begin position="1"/>
        <end position="22"/>
    </location>
</feature>
<dbReference type="EnsemblMetazoa" id="GPAI015307-RA">
    <property type="protein sequence ID" value="GPAI015307-PA"/>
    <property type="gene ID" value="GPAI015307"/>
</dbReference>